<accession>A0A915KU03</accession>
<protein>
    <submittedName>
        <fullName evidence="2">Uncharacterized protein</fullName>
    </submittedName>
</protein>
<sequence length="97" mass="11027">MSVIVGAVVRFECTNRNDWDSVTSLTPVSSNLLKKCFMKTASTNIDCTHRIHVLFDSSKCKTPDEVPFLEREAEFTLTLIFTVEITDLEYCIGYPKD</sequence>
<dbReference type="AlphaFoldDB" id="A0A915KU03"/>
<evidence type="ECO:0000313" key="1">
    <source>
        <dbReference type="Proteomes" id="UP000887565"/>
    </source>
</evidence>
<proteinExistence type="predicted"/>
<dbReference type="Proteomes" id="UP000887565">
    <property type="component" value="Unplaced"/>
</dbReference>
<reference evidence="2" key="1">
    <citation type="submission" date="2022-11" db="UniProtKB">
        <authorList>
            <consortium name="WormBaseParasite"/>
        </authorList>
    </citation>
    <scope>IDENTIFICATION</scope>
</reference>
<name>A0A915KU03_ROMCU</name>
<organism evidence="1 2">
    <name type="scientific">Romanomermis culicivorax</name>
    <name type="common">Nematode worm</name>
    <dbReference type="NCBI Taxonomy" id="13658"/>
    <lineage>
        <taxon>Eukaryota</taxon>
        <taxon>Metazoa</taxon>
        <taxon>Ecdysozoa</taxon>
        <taxon>Nematoda</taxon>
        <taxon>Enoplea</taxon>
        <taxon>Dorylaimia</taxon>
        <taxon>Mermithida</taxon>
        <taxon>Mermithoidea</taxon>
        <taxon>Mermithidae</taxon>
        <taxon>Romanomermis</taxon>
    </lineage>
</organism>
<evidence type="ECO:0000313" key="2">
    <source>
        <dbReference type="WBParaSite" id="nRc.2.0.1.t42264-RA"/>
    </source>
</evidence>
<keyword evidence="1" id="KW-1185">Reference proteome</keyword>
<dbReference type="WBParaSite" id="nRc.2.0.1.t42264-RA">
    <property type="protein sequence ID" value="nRc.2.0.1.t42264-RA"/>
    <property type="gene ID" value="nRc.2.0.1.g42264"/>
</dbReference>